<evidence type="ECO:0000256" key="6">
    <source>
        <dbReference type="ARBA" id="ARBA00023242"/>
    </source>
</evidence>
<dbReference type="InterPro" id="IPR013170">
    <property type="entry name" value="mRNA_splic_Cwf21_dom"/>
</dbReference>
<proteinExistence type="inferred from homology"/>
<keyword evidence="10" id="KW-1185">Reference proteome</keyword>
<evidence type="ECO:0000256" key="5">
    <source>
        <dbReference type="ARBA" id="ARBA00023187"/>
    </source>
</evidence>
<comment type="subcellular location">
    <subcellularLocation>
        <location evidence="1">Nucleus</location>
    </subcellularLocation>
</comment>
<evidence type="ECO:0000313" key="9">
    <source>
        <dbReference type="EnsemblMetazoa" id="XP_019768789.1"/>
    </source>
</evidence>
<name>A0AAR5Q6B8_DENPD</name>
<feature type="compositionally biased region" description="Basic and acidic residues" evidence="7">
    <location>
        <begin position="189"/>
        <end position="206"/>
    </location>
</feature>
<dbReference type="CDD" id="cd21373">
    <property type="entry name" value="cwf21_SRRM2-like"/>
    <property type="match status" value="1"/>
</dbReference>
<dbReference type="Proteomes" id="UP000019118">
    <property type="component" value="Unassembled WGS sequence"/>
</dbReference>
<dbReference type="EnsemblMetazoa" id="XM_019913230.1">
    <property type="protein sequence ID" value="XP_019768789.1"/>
    <property type="gene ID" value="LOC109543495"/>
</dbReference>
<evidence type="ECO:0000256" key="3">
    <source>
        <dbReference type="ARBA" id="ARBA00022664"/>
    </source>
</evidence>
<organism evidence="9 10">
    <name type="scientific">Dendroctonus ponderosae</name>
    <name type="common">Mountain pine beetle</name>
    <dbReference type="NCBI Taxonomy" id="77166"/>
    <lineage>
        <taxon>Eukaryota</taxon>
        <taxon>Metazoa</taxon>
        <taxon>Ecdysozoa</taxon>
        <taxon>Arthropoda</taxon>
        <taxon>Hexapoda</taxon>
        <taxon>Insecta</taxon>
        <taxon>Pterygota</taxon>
        <taxon>Neoptera</taxon>
        <taxon>Endopterygota</taxon>
        <taxon>Coleoptera</taxon>
        <taxon>Polyphaga</taxon>
        <taxon>Cucujiformia</taxon>
        <taxon>Curculionidae</taxon>
        <taxon>Scolytinae</taxon>
        <taxon>Dendroctonus</taxon>
    </lineage>
</organism>
<evidence type="ECO:0000259" key="8">
    <source>
        <dbReference type="SMART" id="SM01115"/>
    </source>
</evidence>
<dbReference type="Pfam" id="PF08312">
    <property type="entry name" value="cwf21"/>
    <property type="match status" value="1"/>
</dbReference>
<keyword evidence="6" id="KW-0539">Nucleus</keyword>
<protein>
    <recommendedName>
        <fullName evidence="8">CWF21 domain-containing protein</fullName>
    </recommendedName>
</protein>
<dbReference type="SMART" id="SM01115">
    <property type="entry name" value="cwf21"/>
    <property type="match status" value="1"/>
</dbReference>
<dbReference type="GO" id="GO:0006397">
    <property type="term" value="P:mRNA processing"/>
    <property type="evidence" value="ECO:0007669"/>
    <property type="project" value="UniProtKB-KW"/>
</dbReference>
<reference evidence="9" key="2">
    <citation type="submission" date="2024-08" db="UniProtKB">
        <authorList>
            <consortium name="EnsemblMetazoa"/>
        </authorList>
    </citation>
    <scope>IDENTIFICATION</scope>
</reference>
<evidence type="ECO:0000256" key="7">
    <source>
        <dbReference type="SAM" id="MobiDB-lite"/>
    </source>
</evidence>
<evidence type="ECO:0000256" key="2">
    <source>
        <dbReference type="ARBA" id="ARBA00005954"/>
    </source>
</evidence>
<feature type="compositionally biased region" description="Basic and acidic residues" evidence="7">
    <location>
        <begin position="166"/>
        <end position="179"/>
    </location>
</feature>
<feature type="region of interest" description="Disordered" evidence="7">
    <location>
        <begin position="1"/>
        <end position="20"/>
    </location>
</feature>
<evidence type="ECO:0000256" key="4">
    <source>
        <dbReference type="ARBA" id="ARBA00022728"/>
    </source>
</evidence>
<keyword evidence="3" id="KW-0507">mRNA processing</keyword>
<dbReference type="AlphaFoldDB" id="A0AAR5Q6B8"/>
<feature type="region of interest" description="Disordered" evidence="7">
    <location>
        <begin position="160"/>
        <end position="234"/>
    </location>
</feature>
<feature type="compositionally biased region" description="Basic residues" evidence="7">
    <location>
        <begin position="221"/>
        <end position="234"/>
    </location>
</feature>
<reference evidence="10" key="1">
    <citation type="journal article" date="2013" name="Genome Biol.">
        <title>Draft genome of the mountain pine beetle, Dendroctonus ponderosae Hopkins, a major forest pest.</title>
        <authorList>
            <person name="Keeling C.I."/>
            <person name="Yuen M.M."/>
            <person name="Liao N.Y."/>
            <person name="Docking T.R."/>
            <person name="Chan S.K."/>
            <person name="Taylor G.A."/>
            <person name="Palmquist D.L."/>
            <person name="Jackman S.D."/>
            <person name="Nguyen A."/>
            <person name="Li M."/>
            <person name="Henderson H."/>
            <person name="Janes J.K."/>
            <person name="Zhao Y."/>
            <person name="Pandoh P."/>
            <person name="Moore R."/>
            <person name="Sperling F.A."/>
            <person name="Huber D.P."/>
            <person name="Birol I."/>
            <person name="Jones S.J."/>
            <person name="Bohlmann J."/>
        </authorList>
    </citation>
    <scope>NUCLEOTIDE SEQUENCE</scope>
</reference>
<comment type="similarity">
    <text evidence="2">Belongs to the CWC21 family.</text>
</comment>
<keyword evidence="4" id="KW-0747">Spliceosome</keyword>
<evidence type="ECO:0000313" key="10">
    <source>
        <dbReference type="Proteomes" id="UP000019118"/>
    </source>
</evidence>
<evidence type="ECO:0000256" key="1">
    <source>
        <dbReference type="ARBA" id="ARBA00004123"/>
    </source>
</evidence>
<dbReference type="Gene3D" id="6.10.140.420">
    <property type="match status" value="1"/>
</dbReference>
<dbReference type="PANTHER" id="PTHR36562:SF5">
    <property type="entry name" value="SERINE_ARGININE REPETITIVE MATRIX 2"/>
    <property type="match status" value="1"/>
</dbReference>
<dbReference type="GO" id="GO:0008380">
    <property type="term" value="P:RNA splicing"/>
    <property type="evidence" value="ECO:0007669"/>
    <property type="project" value="UniProtKB-KW"/>
</dbReference>
<feature type="compositionally biased region" description="Polar residues" evidence="7">
    <location>
        <begin position="10"/>
        <end position="20"/>
    </location>
</feature>
<dbReference type="InterPro" id="IPR051372">
    <property type="entry name" value="CWC21"/>
</dbReference>
<sequence>MYNGIGLQTPRGSGTNGHVQRNWASVRPAEKAKPYKTEEELALLDKASTRPPNQEILDHERKRKIELKCAEFADILEEQGFSEEMVAGKVDNYRKVLLGSDAVIGKPLDQWGRVSVRETHQVAEAQQEKNARLREAFGISEYFVEGSSFDPERQAKEKLAASAAAAERERQRALEKAEAARYQLVRTPSPEKEPLPKRPEAAPENKRKPKDSSPSTPEGGRKKKKKRKAAKKDK</sequence>
<dbReference type="PANTHER" id="PTHR36562">
    <property type="entry name" value="SERINE/ARGININE REPETITIVE MATRIX 2"/>
    <property type="match status" value="1"/>
</dbReference>
<accession>A0AAR5Q6B8</accession>
<keyword evidence="5" id="KW-0508">mRNA splicing</keyword>
<feature type="domain" description="CWF21" evidence="8">
    <location>
        <begin position="57"/>
        <end position="102"/>
    </location>
</feature>
<dbReference type="GO" id="GO:0005681">
    <property type="term" value="C:spliceosomal complex"/>
    <property type="evidence" value="ECO:0007669"/>
    <property type="project" value="UniProtKB-KW"/>
</dbReference>